<gene>
    <name evidence="1" type="ORF">ERS007739_05067</name>
</gene>
<proteinExistence type="predicted"/>
<dbReference type="AlphaFoldDB" id="A0A916PA05"/>
<dbReference type="Proteomes" id="UP000039021">
    <property type="component" value="Unassembled WGS sequence"/>
</dbReference>
<organism evidence="1 2">
    <name type="scientific">Mycobacterium tuberculosis</name>
    <dbReference type="NCBI Taxonomy" id="1773"/>
    <lineage>
        <taxon>Bacteria</taxon>
        <taxon>Bacillati</taxon>
        <taxon>Actinomycetota</taxon>
        <taxon>Actinomycetes</taxon>
        <taxon>Mycobacteriales</taxon>
        <taxon>Mycobacteriaceae</taxon>
        <taxon>Mycobacterium</taxon>
        <taxon>Mycobacterium tuberculosis complex</taxon>
    </lineage>
</organism>
<accession>A0A916PA05</accession>
<sequence>MRSPAKWVNSPAAIWERPALCTQTNRTLGLSASWVALGPARRLRSARDT</sequence>
<protein>
    <submittedName>
        <fullName evidence="1">Uncharacterized protein</fullName>
    </submittedName>
</protein>
<evidence type="ECO:0000313" key="1">
    <source>
        <dbReference type="EMBL" id="CPB11655.1"/>
    </source>
</evidence>
<comment type="caution">
    <text evidence="1">The sequence shown here is derived from an EMBL/GenBank/DDBJ whole genome shotgun (WGS) entry which is preliminary data.</text>
</comment>
<dbReference type="EMBL" id="CSBK01003653">
    <property type="protein sequence ID" value="CPB11655.1"/>
    <property type="molecule type" value="Genomic_DNA"/>
</dbReference>
<reference evidence="2" key="1">
    <citation type="submission" date="2015-03" db="EMBL/GenBank/DDBJ databases">
        <authorList>
            <consortium name="Pathogen Informatics"/>
        </authorList>
    </citation>
    <scope>NUCLEOTIDE SEQUENCE [LARGE SCALE GENOMIC DNA]</scope>
    <source>
        <strain evidence="2">N09902308</strain>
    </source>
</reference>
<evidence type="ECO:0000313" key="2">
    <source>
        <dbReference type="Proteomes" id="UP000039021"/>
    </source>
</evidence>
<name>A0A916PA05_MYCTX</name>